<protein>
    <submittedName>
        <fullName evidence="3">Glutathione S-transferase T3-like</fullName>
    </submittedName>
</protein>
<evidence type="ECO:0000313" key="3">
    <source>
        <dbReference type="RefSeq" id="XP_019087571.1"/>
    </source>
</evidence>
<evidence type="ECO:0000313" key="2">
    <source>
        <dbReference type="Proteomes" id="UP000694864"/>
    </source>
</evidence>
<feature type="region of interest" description="Disordered" evidence="1">
    <location>
        <begin position="142"/>
        <end position="194"/>
    </location>
</feature>
<dbReference type="Proteomes" id="UP000694864">
    <property type="component" value="Chromosome 11"/>
</dbReference>
<keyword evidence="2" id="KW-1185">Reference proteome</keyword>
<dbReference type="GeneID" id="109127392"/>
<reference evidence="3" key="2">
    <citation type="submission" date="2025-08" db="UniProtKB">
        <authorList>
            <consortium name="RefSeq"/>
        </authorList>
    </citation>
    <scope>IDENTIFICATION</scope>
    <source>
        <tissue evidence="3">Leaf</tissue>
    </source>
</reference>
<dbReference type="PANTHER" id="PTHR45023:SF4">
    <property type="entry name" value="GLYCINE-RICH PROTEIN-RELATED"/>
    <property type="match status" value="1"/>
</dbReference>
<dbReference type="RefSeq" id="XP_019087571.1">
    <property type="nucleotide sequence ID" value="XM_019232026.1"/>
</dbReference>
<organism evidence="2 3">
    <name type="scientific">Camelina sativa</name>
    <name type="common">False flax</name>
    <name type="synonym">Myagrum sativum</name>
    <dbReference type="NCBI Taxonomy" id="90675"/>
    <lineage>
        <taxon>Eukaryota</taxon>
        <taxon>Viridiplantae</taxon>
        <taxon>Streptophyta</taxon>
        <taxon>Embryophyta</taxon>
        <taxon>Tracheophyta</taxon>
        <taxon>Spermatophyta</taxon>
        <taxon>Magnoliopsida</taxon>
        <taxon>eudicotyledons</taxon>
        <taxon>Gunneridae</taxon>
        <taxon>Pentapetalae</taxon>
        <taxon>rosids</taxon>
        <taxon>malvids</taxon>
        <taxon>Brassicales</taxon>
        <taxon>Brassicaceae</taxon>
        <taxon>Camelineae</taxon>
        <taxon>Camelina</taxon>
    </lineage>
</organism>
<gene>
    <name evidence="3" type="primary">LOC109127392</name>
</gene>
<sequence length="194" mass="21579">MKKTEAEEVESGGVQRRMSTSSKDPVVSNEQRLDSFYKRVADYYKENDGSSSSNARGPSQCKARWNKINHQVNNFMGCYAQASARRKSRESEDDVLSMAYELYKNGMNKPFLLGHCWRELKHDQKWITEECSHKRTKLASEGAYSPGSCNGGAKMRPPGVKASKKKGKKPDVSSDVEDGSVGFGSSNVAVEHVT</sequence>
<proteinExistence type="predicted"/>
<name>A0ABM1QLD3_CAMSA</name>
<evidence type="ECO:0000256" key="1">
    <source>
        <dbReference type="SAM" id="MobiDB-lite"/>
    </source>
</evidence>
<dbReference type="PANTHER" id="PTHR45023">
    <property type="match status" value="1"/>
</dbReference>
<feature type="region of interest" description="Disordered" evidence="1">
    <location>
        <begin position="1"/>
        <end position="33"/>
    </location>
</feature>
<reference evidence="2" key="1">
    <citation type="journal article" date="2014" name="Nat. Commun.">
        <title>The emerging biofuel crop Camelina sativa retains a highly undifferentiated hexaploid genome structure.</title>
        <authorList>
            <person name="Kagale S."/>
            <person name="Koh C."/>
            <person name="Nixon J."/>
            <person name="Bollina V."/>
            <person name="Clarke W.E."/>
            <person name="Tuteja R."/>
            <person name="Spillane C."/>
            <person name="Robinson S.J."/>
            <person name="Links M.G."/>
            <person name="Clarke C."/>
            <person name="Higgins E.E."/>
            <person name="Huebert T."/>
            <person name="Sharpe A.G."/>
            <person name="Parkin I.A."/>
        </authorList>
    </citation>
    <scope>NUCLEOTIDE SEQUENCE [LARGE SCALE GENOMIC DNA]</scope>
    <source>
        <strain evidence="2">cv. DH55</strain>
    </source>
</reference>
<accession>A0ABM1QLD3</accession>